<keyword evidence="1" id="KW-0812">Transmembrane</keyword>
<dbReference type="PANTHER" id="PTHR37947:SF1">
    <property type="entry name" value="BLL2462 PROTEIN"/>
    <property type="match status" value="1"/>
</dbReference>
<gene>
    <name evidence="2" type="ORF">ENX07_03625</name>
</gene>
<organism evidence="2">
    <name type="scientific">candidate division WOR-3 bacterium</name>
    <dbReference type="NCBI Taxonomy" id="2052148"/>
    <lineage>
        <taxon>Bacteria</taxon>
        <taxon>Bacteria division WOR-3</taxon>
    </lineage>
</organism>
<evidence type="ECO:0000313" key="2">
    <source>
        <dbReference type="EMBL" id="HGE99143.1"/>
    </source>
</evidence>
<dbReference type="AlphaFoldDB" id="A0A7C3UPA9"/>
<comment type="caution">
    <text evidence="2">The sequence shown here is derived from an EMBL/GenBank/DDBJ whole genome shotgun (WGS) entry which is preliminary data.</text>
</comment>
<dbReference type="EMBL" id="DTMQ01000019">
    <property type="protein sequence ID" value="HGE99143.1"/>
    <property type="molecule type" value="Genomic_DNA"/>
</dbReference>
<dbReference type="CDD" id="cd00198">
    <property type="entry name" value="vWFA"/>
    <property type="match status" value="1"/>
</dbReference>
<keyword evidence="1" id="KW-1133">Transmembrane helix</keyword>
<protein>
    <submittedName>
        <fullName evidence="2">VWA domain-containing protein</fullName>
    </submittedName>
</protein>
<dbReference type="Gene3D" id="3.40.50.880">
    <property type="match status" value="1"/>
</dbReference>
<feature type="transmembrane region" description="Helical" evidence="1">
    <location>
        <begin position="28"/>
        <end position="47"/>
    </location>
</feature>
<dbReference type="InterPro" id="IPR036465">
    <property type="entry name" value="vWFA_dom_sf"/>
</dbReference>
<sequence length="654" mass="75450">MAWLSIILTIGFILTLFFYIRKHRSLFTLFRIGGIFLTLLLITNLSLRFHLIKRPKDLLILLDVSESMEGEKMNQAEKIVNKFSSAGKNFKMIPFAESVGIGKKELKRKRTDIAQALRFAIAKSPGAIILISDGLHNSEESPIKEAEKSTVPIFTVATGREKGKDLAITDCLYPEVLNEGESLKIRVVIQATNLPGERNLSLKKDGIVVEKKKIIFSGGEFYKEEEFTILPERGHYFVALESVPGEDDYSNNHFPLSFTIREKKKRIYYISNSPTYNFRFIRDILSENKDNEFNAIISFDGRNFFRLVGEGRERVERFDLPPDAIVILDNIRFSLLPPGFKEVFRNISLNGKGVLFLSGEEDYRDMADWLPFLSEGKVIQKEIEGTIEKEMTNSALFFPEGENLLENCPPFFGMIKSRIKPEAQVWLNSPDGPLVGYWRYRDKKIVQVVGFPLWRWFFSEDENLARRKEFLEKLFDFFLFGERRLYLKTNKGQYFSGENIRASLFAWDEIGRPLKNLSVNLITDETKIPMIEASDGIYEANLFLPPGEHILRAVSEREGEKVGEAERKVFVAERSIEFLRSGIDKELLSAIAQVSGGQFFFADSILNREEIPPFQPREYKREVRFIPRQILPLYFLIISLFILEWLLRKTKGLP</sequence>
<reference evidence="2" key="1">
    <citation type="journal article" date="2020" name="mSystems">
        <title>Genome- and Community-Level Interaction Insights into Carbon Utilization and Element Cycling Functions of Hydrothermarchaeota in Hydrothermal Sediment.</title>
        <authorList>
            <person name="Zhou Z."/>
            <person name="Liu Y."/>
            <person name="Xu W."/>
            <person name="Pan J."/>
            <person name="Luo Z.H."/>
            <person name="Li M."/>
        </authorList>
    </citation>
    <scope>NUCLEOTIDE SEQUENCE [LARGE SCALE GENOMIC DNA]</scope>
    <source>
        <strain evidence="2">SpSt-906</strain>
    </source>
</reference>
<dbReference type="SUPFAM" id="SSF53300">
    <property type="entry name" value="vWA-like"/>
    <property type="match status" value="1"/>
</dbReference>
<dbReference type="SUPFAM" id="SSF52317">
    <property type="entry name" value="Class I glutamine amidotransferase-like"/>
    <property type="match status" value="1"/>
</dbReference>
<dbReference type="PANTHER" id="PTHR37947">
    <property type="entry name" value="BLL2462 PROTEIN"/>
    <property type="match status" value="1"/>
</dbReference>
<keyword evidence="1" id="KW-0472">Membrane</keyword>
<dbReference type="Gene3D" id="3.40.50.410">
    <property type="entry name" value="von Willebrand factor, type A domain"/>
    <property type="match status" value="1"/>
</dbReference>
<name>A0A7C3UPA9_UNCW3</name>
<accession>A0A7C3UPA9</accession>
<dbReference type="InterPro" id="IPR029062">
    <property type="entry name" value="Class_I_gatase-like"/>
</dbReference>
<feature type="transmembrane region" description="Helical" evidence="1">
    <location>
        <begin position="630"/>
        <end position="647"/>
    </location>
</feature>
<evidence type="ECO:0000256" key="1">
    <source>
        <dbReference type="SAM" id="Phobius"/>
    </source>
</evidence>
<feature type="transmembrane region" description="Helical" evidence="1">
    <location>
        <begin position="6"/>
        <end position="21"/>
    </location>
</feature>
<proteinExistence type="predicted"/>